<dbReference type="Proteomes" id="UP000007844">
    <property type="component" value="Chromosome"/>
</dbReference>
<reference evidence="2 3" key="1">
    <citation type="journal article" date="2011" name="J. Bacteriol.">
        <title>Genome sequence of the mercury-methylating and pleomorphic Desulfovibrio africanus Strain Walvis Bay.</title>
        <authorList>
            <person name="Brown S.D."/>
            <person name="Wall J.D."/>
            <person name="Kucken A.M."/>
            <person name="Gilmour C.C."/>
            <person name="Podar M."/>
            <person name="Brandt C.C."/>
            <person name="Teshima H."/>
            <person name="Detter J.C."/>
            <person name="Han C.S."/>
            <person name="Land M.L."/>
            <person name="Lucas S."/>
            <person name="Han J."/>
            <person name="Pennacchio L."/>
            <person name="Nolan M."/>
            <person name="Pitluck S."/>
            <person name="Woyke T."/>
            <person name="Goodwin L."/>
            <person name="Palumbo A.V."/>
            <person name="Elias D.A."/>
        </authorList>
    </citation>
    <scope>NUCLEOTIDE SEQUENCE [LARGE SCALE GENOMIC DNA]</scope>
    <source>
        <strain evidence="2 3">Walvis Bay</strain>
    </source>
</reference>
<dbReference type="KEGG" id="daf:Desaf_0551"/>
<accession>F3YVU6</accession>
<evidence type="ECO:0008006" key="4">
    <source>
        <dbReference type="Google" id="ProtNLM"/>
    </source>
</evidence>
<gene>
    <name evidence="2" type="ORF">Desaf_0551</name>
</gene>
<feature type="signal peptide" evidence="1">
    <location>
        <begin position="1"/>
        <end position="25"/>
    </location>
</feature>
<protein>
    <recommendedName>
        <fullName evidence="4">Lipoprotein</fullName>
    </recommendedName>
</protein>
<keyword evidence="1" id="KW-0732">Signal</keyword>
<proteinExistence type="predicted"/>
<feature type="chain" id="PRO_5003307955" description="Lipoprotein" evidence="1">
    <location>
        <begin position="26"/>
        <end position="303"/>
    </location>
</feature>
<keyword evidence="3" id="KW-1185">Reference proteome</keyword>
<evidence type="ECO:0000256" key="1">
    <source>
        <dbReference type="SAM" id="SignalP"/>
    </source>
</evidence>
<dbReference type="HOGENOM" id="CLU_917432_0_0_7"/>
<sequence length="303" mass="32932" precursor="true">MKISFLLAPLAALAILALLPAAAVAGDKLLAPVYPGAVAAGVPADPEQFPSGSRYSDEAGSPFARVFLSKDPIEKVRAFYEQKLGAIDNTFFTGKTWGGEWPFAYSKILVMADKRFDMSTGMGGEVPAGLEISALDPAELRAGEELYWPSVGPFFERLQGMTVTGGLSRSEYEGLIKKYGYLGARHYAVGKQADEGGSLMLVDEAIFKAVENKMSAPMAAAPSDVEFQAKAQRLMAEGKYDEFTKLNEQYMASMAAMQQNSTGPEGAKLLKDGLTELERNAYRTLIVIHLHPSQWDPIFKKLQ</sequence>
<organism evidence="2 3">
    <name type="scientific">Desulfocurvibacter africanus subsp. africanus str. Walvis Bay</name>
    <dbReference type="NCBI Taxonomy" id="690850"/>
    <lineage>
        <taxon>Bacteria</taxon>
        <taxon>Pseudomonadati</taxon>
        <taxon>Thermodesulfobacteriota</taxon>
        <taxon>Desulfovibrionia</taxon>
        <taxon>Desulfovibrionales</taxon>
        <taxon>Desulfovibrionaceae</taxon>
        <taxon>Desulfocurvibacter</taxon>
    </lineage>
</organism>
<evidence type="ECO:0000313" key="3">
    <source>
        <dbReference type="Proteomes" id="UP000007844"/>
    </source>
</evidence>
<dbReference type="AlphaFoldDB" id="F3YVU6"/>
<dbReference type="eggNOG" id="ENOG502ZKAQ">
    <property type="taxonomic scope" value="Bacteria"/>
</dbReference>
<dbReference type="EMBL" id="CP003221">
    <property type="protein sequence ID" value="EGJ48904.1"/>
    <property type="molecule type" value="Genomic_DNA"/>
</dbReference>
<dbReference type="STRING" id="690850.Desaf_0551"/>
<evidence type="ECO:0000313" key="2">
    <source>
        <dbReference type="EMBL" id="EGJ48904.1"/>
    </source>
</evidence>
<name>F3YVU6_DESAF</name>
<dbReference type="RefSeq" id="WP_014258745.1">
    <property type="nucleotide sequence ID" value="NC_016629.1"/>
</dbReference>